<keyword evidence="5 9" id="KW-0819">tRNA processing</keyword>
<dbReference type="GO" id="GO:0005634">
    <property type="term" value="C:nucleus"/>
    <property type="evidence" value="ECO:0007669"/>
    <property type="project" value="TreeGrafter"/>
</dbReference>
<evidence type="ECO:0000256" key="7">
    <source>
        <dbReference type="ARBA" id="ARBA00039099"/>
    </source>
</evidence>
<accession>A0A7J7RIE6</accession>
<keyword evidence="4 9" id="KW-0949">S-adenosyl-L-methionine</keyword>
<evidence type="ECO:0000256" key="5">
    <source>
        <dbReference type="ARBA" id="ARBA00022694"/>
    </source>
</evidence>
<comment type="catalytic activity">
    <reaction evidence="8">
        <text>guanosine(26) in tRNA + 2 S-adenosyl-L-methionine = N(2)-dimethylguanosine(26) in tRNA + 2 S-adenosyl-L-homocysteine + 2 H(+)</text>
        <dbReference type="Rhea" id="RHEA:43140"/>
        <dbReference type="Rhea" id="RHEA-COMP:10359"/>
        <dbReference type="Rhea" id="RHEA-COMP:10360"/>
        <dbReference type="ChEBI" id="CHEBI:15378"/>
        <dbReference type="ChEBI" id="CHEBI:57856"/>
        <dbReference type="ChEBI" id="CHEBI:59789"/>
        <dbReference type="ChEBI" id="CHEBI:74269"/>
        <dbReference type="ChEBI" id="CHEBI:74513"/>
        <dbReference type="EC" id="2.1.1.216"/>
    </reaction>
</comment>
<evidence type="ECO:0000313" key="10">
    <source>
        <dbReference type="EMBL" id="KAF6275754.1"/>
    </source>
</evidence>
<dbReference type="Proteomes" id="UP000558488">
    <property type="component" value="Unassembled WGS sequence"/>
</dbReference>
<dbReference type="EC" id="2.1.1.216" evidence="7"/>
<dbReference type="InterPro" id="IPR002905">
    <property type="entry name" value="Trm1"/>
</dbReference>
<dbReference type="SUPFAM" id="SSF53335">
    <property type="entry name" value="S-adenosyl-L-methionine-dependent methyltransferases"/>
    <property type="match status" value="1"/>
</dbReference>
<evidence type="ECO:0000256" key="3">
    <source>
        <dbReference type="ARBA" id="ARBA00022679"/>
    </source>
</evidence>
<evidence type="ECO:0000256" key="6">
    <source>
        <dbReference type="ARBA" id="ARBA00022884"/>
    </source>
</evidence>
<dbReference type="GO" id="GO:0002940">
    <property type="term" value="P:tRNA N2-guanine methylation"/>
    <property type="evidence" value="ECO:0007669"/>
    <property type="project" value="TreeGrafter"/>
</dbReference>
<dbReference type="Gene3D" id="3.40.50.150">
    <property type="entry name" value="Vaccinia Virus protein VP39"/>
    <property type="match status" value="1"/>
</dbReference>
<evidence type="ECO:0000256" key="9">
    <source>
        <dbReference type="PROSITE-ProRule" id="PRU00958"/>
    </source>
</evidence>
<dbReference type="GO" id="GO:0160104">
    <property type="term" value="F:tRNA (guanine(26)-N2)-dimethyltransferase activity"/>
    <property type="evidence" value="ECO:0007669"/>
    <property type="project" value="UniProtKB-EC"/>
</dbReference>
<dbReference type="PANTHER" id="PTHR10631">
    <property type="entry name" value="N 2 ,N 2 -DIMETHYLGUANOSINE TRNA METHYLTRANSFERASE"/>
    <property type="match status" value="1"/>
</dbReference>
<keyword evidence="6 9" id="KW-0694">RNA-binding</keyword>
<keyword evidence="11" id="KW-1185">Reference proteome</keyword>
<keyword evidence="3 9" id="KW-0808">Transferase</keyword>
<evidence type="ECO:0000256" key="2">
    <source>
        <dbReference type="ARBA" id="ARBA00022603"/>
    </source>
</evidence>
<comment type="caution">
    <text evidence="10">The sequence shown here is derived from an EMBL/GenBank/DDBJ whole genome shotgun (WGS) entry which is preliminary data.</text>
</comment>
<keyword evidence="2 9" id="KW-0489">Methyltransferase</keyword>
<name>A0A7J7RIE6_PIPKU</name>
<dbReference type="Pfam" id="PF02005">
    <property type="entry name" value="TRM"/>
    <property type="match status" value="1"/>
</dbReference>
<dbReference type="InterPro" id="IPR029063">
    <property type="entry name" value="SAM-dependent_MTases_sf"/>
</dbReference>
<dbReference type="PROSITE" id="PS51626">
    <property type="entry name" value="SAM_MT_TRM1"/>
    <property type="match status" value="1"/>
</dbReference>
<gene>
    <name evidence="10" type="ORF">mPipKuh1_018084</name>
</gene>
<dbReference type="AlphaFoldDB" id="A0A7J7RIE6"/>
<reference evidence="10 11" key="1">
    <citation type="journal article" date="2020" name="Nature">
        <title>Six reference-quality genomes reveal evolution of bat adaptations.</title>
        <authorList>
            <person name="Jebb D."/>
            <person name="Huang Z."/>
            <person name="Pippel M."/>
            <person name="Hughes G.M."/>
            <person name="Lavrichenko K."/>
            <person name="Devanna P."/>
            <person name="Winkler S."/>
            <person name="Jermiin L.S."/>
            <person name="Skirmuntt E.C."/>
            <person name="Katzourakis A."/>
            <person name="Burkitt-Gray L."/>
            <person name="Ray D.A."/>
            <person name="Sullivan K.A.M."/>
            <person name="Roscito J.G."/>
            <person name="Kirilenko B.M."/>
            <person name="Davalos L.M."/>
            <person name="Corthals A.P."/>
            <person name="Power M.L."/>
            <person name="Jones G."/>
            <person name="Ransome R.D."/>
            <person name="Dechmann D.K.N."/>
            <person name="Locatelli A.G."/>
            <person name="Puechmaille S.J."/>
            <person name="Fedrigo O."/>
            <person name="Jarvis E.D."/>
            <person name="Hiller M."/>
            <person name="Vernes S.C."/>
            <person name="Myers E.W."/>
            <person name="Teeling E.C."/>
        </authorList>
    </citation>
    <scope>NUCLEOTIDE SEQUENCE [LARGE SCALE GENOMIC DNA]</scope>
    <source>
        <strain evidence="10">MPipKuh1</strain>
        <tissue evidence="10">Flight muscle</tissue>
    </source>
</reference>
<dbReference type="CDD" id="cd02440">
    <property type="entry name" value="AdoMet_MTases"/>
    <property type="match status" value="1"/>
</dbReference>
<sequence>MSHTRIVLRQTLNLRSAGGLCRARFMEGQPLGPATPPAMENGTVPCGEKCPPETQETTVTEGSAKIAFPSANEVFYNPVQEFNRDLTCAVITEFARIHLGAKGIQIKVPGEKEVQKVVVDLSEQEEDKAVLKEGADPAPGSQPRTATVGEICEEGLQVLEGLAASGLRSIRFAREVPGLRSVIANDASARAVDLIRHNVQLNQVAHLVQPSQADARMLMYQHQRVSDRFDVIDLDPYGSPAAFLDAAVQAVSEGGLLCVTCTDMAVLAGNSGETCYSKYGAMALKSRACHEMVRTLQTPQACSAPSRQLIDDKHAFNQHSSQQHGLPVAVIWGAMALSRVGAMITPFF</sequence>
<dbReference type="EMBL" id="JACAGB010000073">
    <property type="protein sequence ID" value="KAF6275754.1"/>
    <property type="molecule type" value="Genomic_DNA"/>
</dbReference>
<evidence type="ECO:0000256" key="1">
    <source>
        <dbReference type="ARBA" id="ARBA00022555"/>
    </source>
</evidence>
<dbReference type="PANTHER" id="PTHR10631:SF3">
    <property type="entry name" value="TRNA (GUANINE(26)-N(2))-DIMETHYLTRANSFERASE"/>
    <property type="match status" value="1"/>
</dbReference>
<dbReference type="GO" id="GO:0000049">
    <property type="term" value="F:tRNA binding"/>
    <property type="evidence" value="ECO:0007669"/>
    <property type="project" value="UniProtKB-UniRule"/>
</dbReference>
<proteinExistence type="inferred from homology"/>
<evidence type="ECO:0000256" key="8">
    <source>
        <dbReference type="ARBA" id="ARBA00051897"/>
    </source>
</evidence>
<comment type="similarity">
    <text evidence="9">Belongs to the class I-like SAM-binding methyltransferase superfamily. Trm1 family.</text>
</comment>
<evidence type="ECO:0000313" key="11">
    <source>
        <dbReference type="Proteomes" id="UP000558488"/>
    </source>
</evidence>
<organism evidence="10 11">
    <name type="scientific">Pipistrellus kuhlii</name>
    <name type="common">Kuhl's pipistrelle</name>
    <dbReference type="NCBI Taxonomy" id="59472"/>
    <lineage>
        <taxon>Eukaryota</taxon>
        <taxon>Metazoa</taxon>
        <taxon>Chordata</taxon>
        <taxon>Craniata</taxon>
        <taxon>Vertebrata</taxon>
        <taxon>Euteleostomi</taxon>
        <taxon>Mammalia</taxon>
        <taxon>Eutheria</taxon>
        <taxon>Laurasiatheria</taxon>
        <taxon>Chiroptera</taxon>
        <taxon>Yangochiroptera</taxon>
        <taxon>Vespertilionidae</taxon>
        <taxon>Pipistrellus</taxon>
    </lineage>
</organism>
<evidence type="ECO:0000256" key="4">
    <source>
        <dbReference type="ARBA" id="ARBA00022691"/>
    </source>
</evidence>
<protein>
    <recommendedName>
        <fullName evidence="7">tRNA (guanine(26)-N(2))-dimethyltransferase</fullName>
        <ecNumber evidence="7">2.1.1.216</ecNumber>
    </recommendedName>
</protein>
<keyword evidence="1 9" id="KW-0820">tRNA-binding</keyword>